<evidence type="ECO:0000259" key="6">
    <source>
        <dbReference type="Pfam" id="PF08281"/>
    </source>
</evidence>
<reference evidence="8" key="1">
    <citation type="submission" date="2017-04" db="EMBL/GenBank/DDBJ databases">
        <title>Function of individual gut microbiota members based on whole genome sequencing of pure cultures obtained from chicken caecum.</title>
        <authorList>
            <person name="Medvecky M."/>
            <person name="Cejkova D."/>
            <person name="Polansky O."/>
            <person name="Karasova D."/>
            <person name="Kubasova T."/>
            <person name="Cizek A."/>
            <person name="Rychlik I."/>
        </authorList>
    </citation>
    <scope>NUCLEOTIDE SEQUENCE [LARGE SCALE GENOMIC DNA]</scope>
    <source>
        <strain evidence="8">An180</strain>
    </source>
</reference>
<keyword evidence="2" id="KW-0805">Transcription regulation</keyword>
<gene>
    <name evidence="7" type="ORF">B5F17_10870</name>
</gene>
<dbReference type="GO" id="GO:0006352">
    <property type="term" value="P:DNA-templated transcription initiation"/>
    <property type="evidence" value="ECO:0007669"/>
    <property type="project" value="InterPro"/>
</dbReference>
<dbReference type="GO" id="GO:0003677">
    <property type="term" value="F:DNA binding"/>
    <property type="evidence" value="ECO:0007669"/>
    <property type="project" value="InterPro"/>
</dbReference>
<evidence type="ECO:0000256" key="4">
    <source>
        <dbReference type="ARBA" id="ARBA00023163"/>
    </source>
</evidence>
<comment type="caution">
    <text evidence="7">The sequence shown here is derived from an EMBL/GenBank/DDBJ whole genome shotgun (WGS) entry which is preliminary data.</text>
</comment>
<dbReference type="InterPro" id="IPR013324">
    <property type="entry name" value="RNA_pol_sigma_r3/r4-like"/>
</dbReference>
<comment type="similarity">
    <text evidence="1">Belongs to the sigma-70 factor family. ECF subfamily.</text>
</comment>
<dbReference type="RefSeq" id="WP_087373785.1">
    <property type="nucleotide sequence ID" value="NZ_NFKK01000014.1"/>
</dbReference>
<dbReference type="InterPro" id="IPR036388">
    <property type="entry name" value="WH-like_DNA-bd_sf"/>
</dbReference>
<dbReference type="SUPFAM" id="SSF88659">
    <property type="entry name" value="Sigma3 and sigma4 domains of RNA polymerase sigma factors"/>
    <property type="match status" value="1"/>
</dbReference>
<dbReference type="InterPro" id="IPR014284">
    <property type="entry name" value="RNA_pol_sigma-70_dom"/>
</dbReference>
<organism evidence="7 8">
    <name type="scientific">Butyricicoccus pullicaecorum</name>
    <dbReference type="NCBI Taxonomy" id="501571"/>
    <lineage>
        <taxon>Bacteria</taxon>
        <taxon>Bacillati</taxon>
        <taxon>Bacillota</taxon>
        <taxon>Clostridia</taxon>
        <taxon>Eubacteriales</taxon>
        <taxon>Butyricicoccaceae</taxon>
        <taxon>Butyricicoccus</taxon>
    </lineage>
</organism>
<protein>
    <recommendedName>
        <fullName evidence="9">RNA polymerase subunit sigma-24</fullName>
    </recommendedName>
</protein>
<dbReference type="CDD" id="cd06171">
    <property type="entry name" value="Sigma70_r4"/>
    <property type="match status" value="1"/>
</dbReference>
<dbReference type="AlphaFoldDB" id="A0A1Y4L5Q1"/>
<dbReference type="SUPFAM" id="SSF88946">
    <property type="entry name" value="Sigma2 domain of RNA polymerase sigma factors"/>
    <property type="match status" value="1"/>
</dbReference>
<evidence type="ECO:0000256" key="1">
    <source>
        <dbReference type="ARBA" id="ARBA00010641"/>
    </source>
</evidence>
<feature type="domain" description="RNA polymerase sigma factor 70 region 4 type 2" evidence="6">
    <location>
        <begin position="107"/>
        <end position="158"/>
    </location>
</feature>
<dbReference type="Proteomes" id="UP000195897">
    <property type="component" value="Unassembled WGS sequence"/>
</dbReference>
<dbReference type="InterPro" id="IPR013325">
    <property type="entry name" value="RNA_pol_sigma_r2"/>
</dbReference>
<dbReference type="InterPro" id="IPR039425">
    <property type="entry name" value="RNA_pol_sigma-70-like"/>
</dbReference>
<dbReference type="InterPro" id="IPR013249">
    <property type="entry name" value="RNA_pol_sigma70_r4_t2"/>
</dbReference>
<dbReference type="EMBL" id="NFKK01000014">
    <property type="protein sequence ID" value="OUP51996.1"/>
    <property type="molecule type" value="Genomic_DNA"/>
</dbReference>
<evidence type="ECO:0000256" key="2">
    <source>
        <dbReference type="ARBA" id="ARBA00023015"/>
    </source>
</evidence>
<evidence type="ECO:0000259" key="5">
    <source>
        <dbReference type="Pfam" id="PF04542"/>
    </source>
</evidence>
<evidence type="ECO:0000313" key="7">
    <source>
        <dbReference type="EMBL" id="OUP51996.1"/>
    </source>
</evidence>
<evidence type="ECO:0008006" key="9">
    <source>
        <dbReference type="Google" id="ProtNLM"/>
    </source>
</evidence>
<dbReference type="InterPro" id="IPR007627">
    <property type="entry name" value="RNA_pol_sigma70_r2"/>
</dbReference>
<name>A0A1Y4L5Q1_9FIRM</name>
<proteinExistence type="inferred from homology"/>
<keyword evidence="3" id="KW-0731">Sigma factor</keyword>
<dbReference type="Pfam" id="PF08281">
    <property type="entry name" value="Sigma70_r4_2"/>
    <property type="match status" value="1"/>
</dbReference>
<dbReference type="NCBIfam" id="TIGR02937">
    <property type="entry name" value="sigma70-ECF"/>
    <property type="match status" value="1"/>
</dbReference>
<evidence type="ECO:0000313" key="8">
    <source>
        <dbReference type="Proteomes" id="UP000195897"/>
    </source>
</evidence>
<feature type="domain" description="RNA polymerase sigma-70 region 2" evidence="5">
    <location>
        <begin position="15"/>
        <end position="82"/>
    </location>
</feature>
<sequence length="168" mass="19888">MMHTSVIDFDTCGQLIHASQDRLYRLAYCYVKNEHDALDIVGEATYKALVSLHTLQRADRFDAWMTSLVIHTALDWPRKNRRLVPTEHEVLDIIPAHEPDLTPEEQMDLYHLLDSLPTEERTYLILHYFEERSFPEMAEILSMPEAKLKSRFYRILHRLRAHLKEESL</sequence>
<dbReference type="PANTHER" id="PTHR43133">
    <property type="entry name" value="RNA POLYMERASE ECF-TYPE SIGMA FACTO"/>
    <property type="match status" value="1"/>
</dbReference>
<dbReference type="Gene3D" id="1.10.1740.10">
    <property type="match status" value="1"/>
</dbReference>
<dbReference type="Gene3D" id="1.10.10.10">
    <property type="entry name" value="Winged helix-like DNA-binding domain superfamily/Winged helix DNA-binding domain"/>
    <property type="match status" value="1"/>
</dbReference>
<evidence type="ECO:0000256" key="3">
    <source>
        <dbReference type="ARBA" id="ARBA00023082"/>
    </source>
</evidence>
<accession>A0A1Y4L5Q1</accession>
<dbReference type="GO" id="GO:0016987">
    <property type="term" value="F:sigma factor activity"/>
    <property type="evidence" value="ECO:0007669"/>
    <property type="project" value="UniProtKB-KW"/>
</dbReference>
<keyword evidence="4" id="KW-0804">Transcription</keyword>
<dbReference type="Pfam" id="PF04542">
    <property type="entry name" value="Sigma70_r2"/>
    <property type="match status" value="1"/>
</dbReference>
<dbReference type="PANTHER" id="PTHR43133:SF51">
    <property type="entry name" value="RNA POLYMERASE SIGMA FACTOR"/>
    <property type="match status" value="1"/>
</dbReference>